<dbReference type="RefSeq" id="WP_093834364.1">
    <property type="nucleotide sequence ID" value="NZ_FOLQ01000032.1"/>
</dbReference>
<gene>
    <name evidence="1" type="ORF">SAMN05216167_13226</name>
</gene>
<protein>
    <submittedName>
        <fullName evidence="1">Uncharacterized protein</fullName>
    </submittedName>
</protein>
<organism evidence="1 2">
    <name type="scientific">Spirosoma endophyticum</name>
    <dbReference type="NCBI Taxonomy" id="662367"/>
    <lineage>
        <taxon>Bacteria</taxon>
        <taxon>Pseudomonadati</taxon>
        <taxon>Bacteroidota</taxon>
        <taxon>Cytophagia</taxon>
        <taxon>Cytophagales</taxon>
        <taxon>Cytophagaceae</taxon>
        <taxon>Spirosoma</taxon>
    </lineage>
</organism>
<evidence type="ECO:0000313" key="1">
    <source>
        <dbReference type="EMBL" id="SFF16576.1"/>
    </source>
</evidence>
<accession>A0A1I2GIL2</accession>
<dbReference type="OrthoDB" id="6628928at2"/>
<evidence type="ECO:0000313" key="2">
    <source>
        <dbReference type="Proteomes" id="UP000198598"/>
    </source>
</evidence>
<name>A0A1I2GIL2_9BACT</name>
<dbReference type="AlphaFoldDB" id="A0A1I2GIL2"/>
<dbReference type="STRING" id="662367.SAMN05216167_13226"/>
<sequence>MDYPIPLLLRYPYYLDPHVLNSLKGGLAVLISESNKLVIQGSVFTSDNPLPVGEEGTIWPSRFHAELYLKKDLQEFQVWQKEQNRLKEQQQTQLRIQKAQARQEASDEFYRRHPIPFAFSIKIKEALSGLSASSWGDGQKRNTVYHIYTQEEVRLGRLYRPKGEFLCSPVKSRSGANWSDSLGKDSHRLDADGIKQVPTCKRCLDILKRFSKTSV</sequence>
<dbReference type="Proteomes" id="UP000198598">
    <property type="component" value="Unassembled WGS sequence"/>
</dbReference>
<reference evidence="1 2" key="1">
    <citation type="submission" date="2016-10" db="EMBL/GenBank/DDBJ databases">
        <authorList>
            <person name="de Groot N.N."/>
        </authorList>
    </citation>
    <scope>NUCLEOTIDE SEQUENCE [LARGE SCALE GENOMIC DNA]</scope>
    <source>
        <strain evidence="1 2">DSM 26130</strain>
    </source>
</reference>
<proteinExistence type="predicted"/>
<keyword evidence="2" id="KW-1185">Reference proteome</keyword>
<dbReference type="EMBL" id="FOLQ01000032">
    <property type="protein sequence ID" value="SFF16576.1"/>
    <property type="molecule type" value="Genomic_DNA"/>
</dbReference>